<keyword evidence="2" id="KW-1185">Reference proteome</keyword>
<evidence type="ECO:0000313" key="2">
    <source>
        <dbReference type="Proteomes" id="UP000182235"/>
    </source>
</evidence>
<dbReference type="STRING" id="1447872.A0A1J9P0P0"/>
<dbReference type="OrthoDB" id="4183124at2759"/>
<dbReference type="VEuPathDB" id="FungiDB:AJ78_08861"/>
<accession>A0A1J9P0P0</accession>
<proteinExistence type="predicted"/>
<dbReference type="AlphaFoldDB" id="A0A1J9P0P0"/>
<reference evidence="1 2" key="1">
    <citation type="submission" date="2015-07" db="EMBL/GenBank/DDBJ databases">
        <title>Emmonsia species relationships and genome sequence.</title>
        <authorList>
            <consortium name="The Broad Institute Genomics Platform"/>
            <person name="Cuomo C.A."/>
            <person name="Munoz J.F."/>
            <person name="Imamovic A."/>
            <person name="Priest M.E."/>
            <person name="Young S."/>
            <person name="Clay O.K."/>
            <person name="McEwen J.G."/>
        </authorList>
    </citation>
    <scope>NUCLEOTIDE SEQUENCE [LARGE SCALE GENOMIC DNA]</scope>
    <source>
        <strain evidence="1 2">UAMH 9510</strain>
    </source>
</reference>
<protein>
    <submittedName>
        <fullName evidence="1">Uncharacterized protein</fullName>
    </submittedName>
</protein>
<dbReference type="Proteomes" id="UP000182235">
    <property type="component" value="Unassembled WGS sequence"/>
</dbReference>
<organism evidence="1 2">
    <name type="scientific">Emergomyces pasteurianus Ep9510</name>
    <dbReference type="NCBI Taxonomy" id="1447872"/>
    <lineage>
        <taxon>Eukaryota</taxon>
        <taxon>Fungi</taxon>
        <taxon>Dikarya</taxon>
        <taxon>Ascomycota</taxon>
        <taxon>Pezizomycotina</taxon>
        <taxon>Eurotiomycetes</taxon>
        <taxon>Eurotiomycetidae</taxon>
        <taxon>Onygenales</taxon>
        <taxon>Ajellomycetaceae</taxon>
        <taxon>Emergomyces</taxon>
    </lineage>
</organism>
<dbReference type="EMBL" id="LGRN01001045">
    <property type="protein sequence ID" value="OJD09912.1"/>
    <property type="molecule type" value="Genomic_DNA"/>
</dbReference>
<sequence>MVAIRFVTYVQCQLRRAIRAGFQNPPLQLANLHLTPITIDIDDAQRIIDNFQPDVAFFEAGSPLNSFPNRCPGDLKVSWRWVFDWGTSLLSGERNEYIQVLSQVNFYIRHNARYGLILTDTELAISWDARSPERLTILLRLWYLPILGAADNE</sequence>
<comment type="caution">
    <text evidence="1">The sequence shown here is derived from an EMBL/GenBank/DDBJ whole genome shotgun (WGS) entry which is preliminary data.</text>
</comment>
<gene>
    <name evidence="1" type="ORF">AJ78_08861</name>
</gene>
<evidence type="ECO:0000313" key="1">
    <source>
        <dbReference type="EMBL" id="OJD09912.1"/>
    </source>
</evidence>
<name>A0A1J9P0P0_9EURO</name>